<dbReference type="EMBL" id="JAVXUP010000102">
    <property type="protein sequence ID" value="KAK3038219.1"/>
    <property type="molecule type" value="Genomic_DNA"/>
</dbReference>
<organism evidence="1 2">
    <name type="scientific">Escallonia herrerae</name>
    <dbReference type="NCBI Taxonomy" id="1293975"/>
    <lineage>
        <taxon>Eukaryota</taxon>
        <taxon>Viridiplantae</taxon>
        <taxon>Streptophyta</taxon>
        <taxon>Embryophyta</taxon>
        <taxon>Tracheophyta</taxon>
        <taxon>Spermatophyta</taxon>
        <taxon>Magnoliopsida</taxon>
        <taxon>eudicotyledons</taxon>
        <taxon>Gunneridae</taxon>
        <taxon>Pentapetalae</taxon>
        <taxon>asterids</taxon>
        <taxon>campanulids</taxon>
        <taxon>Escalloniales</taxon>
        <taxon>Escalloniaceae</taxon>
        <taxon>Escallonia</taxon>
    </lineage>
</organism>
<dbReference type="Proteomes" id="UP001188597">
    <property type="component" value="Unassembled WGS sequence"/>
</dbReference>
<proteinExistence type="predicted"/>
<keyword evidence="2" id="KW-1185">Reference proteome</keyword>
<comment type="caution">
    <text evidence="1">The sequence shown here is derived from an EMBL/GenBank/DDBJ whole genome shotgun (WGS) entry which is preliminary data.</text>
</comment>
<accession>A0AA89BCH4</accession>
<evidence type="ECO:0000313" key="1">
    <source>
        <dbReference type="EMBL" id="KAK3038219.1"/>
    </source>
</evidence>
<name>A0AA89BCH4_9ASTE</name>
<sequence>MARINVHFITVYLNKFLDNKPKVFLIDDIDIDDSDDINATDMEIVLVGKNLKLILSRSIPQTWAQIPYGSSSHSSKRPPSPDTYTFLMIFLPYPIVHHRTSFVD</sequence>
<gene>
    <name evidence="1" type="ORF">RJ639_029659</name>
</gene>
<dbReference type="AlphaFoldDB" id="A0AA89BCH4"/>
<reference evidence="1" key="1">
    <citation type="submission" date="2022-12" db="EMBL/GenBank/DDBJ databases">
        <title>Draft genome assemblies for two species of Escallonia (Escalloniales).</title>
        <authorList>
            <person name="Chanderbali A."/>
            <person name="Dervinis C."/>
            <person name="Anghel I."/>
            <person name="Soltis D."/>
            <person name="Soltis P."/>
            <person name="Zapata F."/>
        </authorList>
    </citation>
    <scope>NUCLEOTIDE SEQUENCE</scope>
    <source>
        <strain evidence="1">UCBG64.0493</strain>
        <tissue evidence="1">Leaf</tissue>
    </source>
</reference>
<evidence type="ECO:0000313" key="2">
    <source>
        <dbReference type="Proteomes" id="UP001188597"/>
    </source>
</evidence>
<protein>
    <submittedName>
        <fullName evidence="1">Uncharacterized protein</fullName>
    </submittedName>
</protein>